<name>A0A6A3C5U9_HIBSY</name>
<dbReference type="GO" id="GO:0005789">
    <property type="term" value="C:endoplasmic reticulum membrane"/>
    <property type="evidence" value="ECO:0007669"/>
    <property type="project" value="TreeGrafter"/>
</dbReference>
<comment type="pathway">
    <text evidence="5">Terpene metabolism; lanosterol biosynthesis; lanosterol from farnesyl diphosphate: step 1/3.</text>
</comment>
<dbReference type="FunFam" id="1.10.600.10:FF:000012">
    <property type="entry name" value="Squalene synthase 1"/>
    <property type="match status" value="1"/>
</dbReference>
<dbReference type="PROSITE" id="PS01045">
    <property type="entry name" value="SQUALEN_PHYTOEN_SYN_2"/>
    <property type="match status" value="1"/>
</dbReference>
<dbReference type="SUPFAM" id="SSF81606">
    <property type="entry name" value="PP2C-like"/>
    <property type="match status" value="1"/>
</dbReference>
<gene>
    <name evidence="7" type="ORF">F3Y22_tig00010533pilonHSYRG00443</name>
</gene>
<dbReference type="GO" id="GO:0045338">
    <property type="term" value="P:farnesyl diphosphate metabolic process"/>
    <property type="evidence" value="ECO:0007669"/>
    <property type="project" value="InterPro"/>
</dbReference>
<dbReference type="GO" id="GO:0051996">
    <property type="term" value="F:squalene synthase [NAD(P)H] activity"/>
    <property type="evidence" value="ECO:0007669"/>
    <property type="project" value="UniProtKB-UniRule"/>
</dbReference>
<evidence type="ECO:0000313" key="7">
    <source>
        <dbReference type="EMBL" id="KAE8724453.1"/>
    </source>
</evidence>
<comment type="catalytic activity">
    <reaction evidence="5">
        <text>2 (2E,6E)-farnesyl diphosphate + NADH + H(+) = squalene + 2 diphosphate + NAD(+)</text>
        <dbReference type="Rhea" id="RHEA:32299"/>
        <dbReference type="ChEBI" id="CHEBI:15378"/>
        <dbReference type="ChEBI" id="CHEBI:15440"/>
        <dbReference type="ChEBI" id="CHEBI:33019"/>
        <dbReference type="ChEBI" id="CHEBI:57540"/>
        <dbReference type="ChEBI" id="CHEBI:57945"/>
        <dbReference type="ChEBI" id="CHEBI:175763"/>
        <dbReference type="EC" id="2.5.1.21"/>
    </reaction>
</comment>
<proteinExistence type="inferred from homology"/>
<evidence type="ECO:0000256" key="5">
    <source>
        <dbReference type="RuleBase" id="RU368088"/>
    </source>
</evidence>
<accession>A0A6A3C5U9</accession>
<dbReference type="NCBIfam" id="TIGR01559">
    <property type="entry name" value="squal_synth"/>
    <property type="match status" value="1"/>
</dbReference>
<evidence type="ECO:0000256" key="1">
    <source>
        <dbReference type="ARBA" id="ARBA00001946"/>
    </source>
</evidence>
<comment type="catalytic activity">
    <reaction evidence="5">
        <text>2 (2E,6E)-farnesyl diphosphate + NADPH + H(+) = squalene + 2 diphosphate + NADP(+)</text>
        <dbReference type="Rhea" id="RHEA:32295"/>
        <dbReference type="ChEBI" id="CHEBI:15378"/>
        <dbReference type="ChEBI" id="CHEBI:15440"/>
        <dbReference type="ChEBI" id="CHEBI:33019"/>
        <dbReference type="ChEBI" id="CHEBI:57783"/>
        <dbReference type="ChEBI" id="CHEBI:58349"/>
        <dbReference type="ChEBI" id="CHEBI:175763"/>
        <dbReference type="EC" id="2.5.1.21"/>
    </reaction>
</comment>
<comment type="function">
    <text evidence="5">Catalyzes the condensation of 2 farnesyl pyrophosphate (FPP) moieties to form squalene.</text>
</comment>
<dbReference type="InterPro" id="IPR008949">
    <property type="entry name" value="Isoprenoid_synthase_dom_sf"/>
</dbReference>
<dbReference type="InterPro" id="IPR044844">
    <property type="entry name" value="Trans_IPPS_euk-type"/>
</dbReference>
<organism evidence="7 8">
    <name type="scientific">Hibiscus syriacus</name>
    <name type="common">Rose of Sharon</name>
    <dbReference type="NCBI Taxonomy" id="106335"/>
    <lineage>
        <taxon>Eukaryota</taxon>
        <taxon>Viridiplantae</taxon>
        <taxon>Streptophyta</taxon>
        <taxon>Embryophyta</taxon>
        <taxon>Tracheophyta</taxon>
        <taxon>Spermatophyta</taxon>
        <taxon>Magnoliopsida</taxon>
        <taxon>eudicotyledons</taxon>
        <taxon>Gunneridae</taxon>
        <taxon>Pentapetalae</taxon>
        <taxon>rosids</taxon>
        <taxon>malvids</taxon>
        <taxon>Malvales</taxon>
        <taxon>Malvaceae</taxon>
        <taxon>Malvoideae</taxon>
        <taxon>Hibiscus</taxon>
    </lineage>
</organism>
<dbReference type="EC" id="2.5.1.21" evidence="3 5"/>
<dbReference type="GO" id="GO:0055056">
    <property type="term" value="F:D-glucose transmembrane transporter activity"/>
    <property type="evidence" value="ECO:0007669"/>
    <property type="project" value="UniProtKB-UniRule"/>
</dbReference>
<dbReference type="InterPro" id="IPR002060">
    <property type="entry name" value="Squ/phyt_synthse"/>
</dbReference>
<dbReference type="Gene3D" id="1.10.600.10">
    <property type="entry name" value="Farnesyl Diphosphate Synthase"/>
    <property type="match status" value="1"/>
</dbReference>
<comment type="caution">
    <text evidence="7">The sequence shown here is derived from an EMBL/GenBank/DDBJ whole genome shotgun (WGS) entry which is preliminary data.</text>
</comment>
<dbReference type="InterPro" id="IPR033904">
    <property type="entry name" value="Trans_IPPS_HH"/>
</dbReference>
<dbReference type="SFLD" id="SFLDG01018">
    <property type="entry name" value="Squalene/Phytoene_Synthase_Lik"/>
    <property type="match status" value="1"/>
</dbReference>
<dbReference type="InterPro" id="IPR019845">
    <property type="entry name" value="Squalene/phytoene_synthase_CS"/>
</dbReference>
<comment type="similarity">
    <text evidence="2 5">Belongs to the phytoene/squalene synthase family.</text>
</comment>
<keyword evidence="8" id="KW-1185">Reference proteome</keyword>
<dbReference type="Pfam" id="PF00494">
    <property type="entry name" value="SQS_PSY"/>
    <property type="match status" value="1"/>
</dbReference>
<evidence type="ECO:0000256" key="2">
    <source>
        <dbReference type="ARBA" id="ARBA00006251"/>
    </source>
</evidence>
<dbReference type="PANTHER" id="PTHR11626:SF2">
    <property type="entry name" value="SQUALENE SYNTHASE"/>
    <property type="match status" value="1"/>
</dbReference>
<evidence type="ECO:0000256" key="4">
    <source>
        <dbReference type="ARBA" id="ARBA00022679"/>
    </source>
</evidence>
<dbReference type="UniPathway" id="UPA00767">
    <property type="reaction ID" value="UER00751"/>
</dbReference>
<dbReference type="EMBL" id="VEPZ02000472">
    <property type="protein sequence ID" value="KAE8724453.1"/>
    <property type="molecule type" value="Genomic_DNA"/>
</dbReference>
<reference evidence="7" key="1">
    <citation type="submission" date="2019-09" db="EMBL/GenBank/DDBJ databases">
        <title>Draft genome information of white flower Hibiscus syriacus.</title>
        <authorList>
            <person name="Kim Y.-M."/>
        </authorList>
    </citation>
    <scope>NUCLEOTIDE SEQUENCE [LARGE SCALE GENOMIC DNA]</scope>
    <source>
        <strain evidence="7">YM2019G1</strain>
    </source>
</reference>
<dbReference type="SUPFAM" id="SSF48576">
    <property type="entry name" value="Terpenoid synthases"/>
    <property type="match status" value="1"/>
</dbReference>
<evidence type="ECO:0000259" key="6">
    <source>
        <dbReference type="Pfam" id="PF00481"/>
    </source>
</evidence>
<dbReference type="Pfam" id="PF00481">
    <property type="entry name" value="PP2C"/>
    <property type="match status" value="1"/>
</dbReference>
<dbReference type="PROSITE" id="PS01044">
    <property type="entry name" value="SQUALEN_PHYTOEN_SYN_1"/>
    <property type="match status" value="1"/>
</dbReference>
<dbReference type="GO" id="GO:0008610">
    <property type="term" value="P:lipid biosynthetic process"/>
    <property type="evidence" value="ECO:0007669"/>
    <property type="project" value="InterPro"/>
</dbReference>
<dbReference type="PANTHER" id="PTHR11626">
    <property type="entry name" value="FARNESYL-DIPHOSPHATE FARNESYLTRANSFERASE"/>
    <property type="match status" value="1"/>
</dbReference>
<protein>
    <recommendedName>
        <fullName evidence="3 5">Squalene synthase</fullName>
        <ecNumber evidence="3 5">2.5.1.21</ecNumber>
    </recommendedName>
</protein>
<sequence>MGSLGALVKHPDDFYPLLKLKLASRHAAKKIPSEPHLAFCFSMLHKVSRSFAFVIQQLDTELRKAICIFYLVLRALDTVEDDTSVATDVKVPILKDFYRHIYDRNWHFSCGTKNYKVLMDEFHHVSTAFLELDKGYQEAIEDITKRMGAGMAKFICKEVETVDDYDEYCHYVAGLVGLGLSKLFHACGTEDLAPDSLSNSMGLFLQKTNIIRDYLEDINEIPKSRMFWPREIWSKYVNKLEDLKYEENSVKAVQCLNDMITNTLIHVDDCMKYMSALCTPSIFRFCAIPQVMAIGTLALCYNNIEVFRGVVKMRRGLNPTILTALPSTVEHFNAEEYIKLFIKKQKRNPDGAVIHMFLPVQRLLRAPHSDFSGPTFGSTTCVAVLRNIKLLAANTGDSRCVISRKGRVNGSLDLSRAIGRFKGANPSLTVTDSRTRHVSGTTQIRTKGLASPMGHQQGELRSYRGKMKVTDLGSHFKDNNGKMVAEIGDHC</sequence>
<dbReference type="InterPro" id="IPR036457">
    <property type="entry name" value="PPM-type-like_dom_sf"/>
</dbReference>
<dbReference type="Proteomes" id="UP000436088">
    <property type="component" value="Unassembled WGS sequence"/>
</dbReference>
<evidence type="ECO:0000256" key="3">
    <source>
        <dbReference type="ARBA" id="ARBA00012373"/>
    </source>
</evidence>
<dbReference type="InterPro" id="IPR006449">
    <property type="entry name" value="Squal_synth-like"/>
</dbReference>
<dbReference type="AlphaFoldDB" id="A0A6A3C5U9"/>
<dbReference type="SFLD" id="SFLDS00005">
    <property type="entry name" value="Isoprenoid_Synthase_Type_I"/>
    <property type="match status" value="1"/>
</dbReference>
<comment type="cofactor">
    <cofactor evidence="1 5">
        <name>Mg(2+)</name>
        <dbReference type="ChEBI" id="CHEBI:18420"/>
    </cofactor>
</comment>
<dbReference type="InterPro" id="IPR001932">
    <property type="entry name" value="PPM-type_phosphatase-like_dom"/>
</dbReference>
<feature type="domain" description="PPM-type phosphatase" evidence="6">
    <location>
        <begin position="372"/>
        <end position="406"/>
    </location>
</feature>
<keyword evidence="4 5" id="KW-0808">Transferase</keyword>
<evidence type="ECO:0000313" key="8">
    <source>
        <dbReference type="Proteomes" id="UP000436088"/>
    </source>
</evidence>
<dbReference type="CDD" id="cd00683">
    <property type="entry name" value="Trans_IPPS_HH"/>
    <property type="match status" value="1"/>
</dbReference>